<dbReference type="EMBL" id="MCGT01000008">
    <property type="protein sequence ID" value="ORX57602.1"/>
    <property type="molecule type" value="Genomic_DNA"/>
</dbReference>
<feature type="compositionally biased region" description="Basic and acidic residues" evidence="2">
    <location>
        <begin position="274"/>
        <end position="296"/>
    </location>
</feature>
<feature type="compositionally biased region" description="Polar residues" evidence="2">
    <location>
        <begin position="196"/>
        <end position="218"/>
    </location>
</feature>
<reference evidence="3 4" key="1">
    <citation type="submission" date="2016-07" db="EMBL/GenBank/DDBJ databases">
        <title>Pervasive Adenine N6-methylation of Active Genes in Fungi.</title>
        <authorList>
            <consortium name="DOE Joint Genome Institute"/>
            <person name="Mondo S.J."/>
            <person name="Dannebaum R.O."/>
            <person name="Kuo R.C."/>
            <person name="Labutti K."/>
            <person name="Haridas S."/>
            <person name="Kuo A."/>
            <person name="Salamov A."/>
            <person name="Ahrendt S.R."/>
            <person name="Lipzen A."/>
            <person name="Sullivan W."/>
            <person name="Andreopoulos W.B."/>
            <person name="Clum A."/>
            <person name="Lindquist E."/>
            <person name="Daum C."/>
            <person name="Ramamoorthy G.K."/>
            <person name="Gryganskyi A."/>
            <person name="Culley D."/>
            <person name="Magnuson J.K."/>
            <person name="James T.Y."/>
            <person name="O'Malley M.A."/>
            <person name="Stajich J.E."/>
            <person name="Spatafora J.W."/>
            <person name="Visel A."/>
            <person name="Grigoriev I.V."/>
        </authorList>
    </citation>
    <scope>NUCLEOTIDE SEQUENCE [LARGE SCALE GENOMIC DNA]</scope>
    <source>
        <strain evidence="3 4">NRRL 3301</strain>
    </source>
</reference>
<name>A0A1X2GNH0_9FUNG</name>
<dbReference type="AlphaFoldDB" id="A0A1X2GNH0"/>
<keyword evidence="4" id="KW-1185">Reference proteome</keyword>
<dbReference type="Proteomes" id="UP000242146">
    <property type="component" value="Unassembled WGS sequence"/>
</dbReference>
<organism evidence="3 4">
    <name type="scientific">Hesseltinella vesiculosa</name>
    <dbReference type="NCBI Taxonomy" id="101127"/>
    <lineage>
        <taxon>Eukaryota</taxon>
        <taxon>Fungi</taxon>
        <taxon>Fungi incertae sedis</taxon>
        <taxon>Mucoromycota</taxon>
        <taxon>Mucoromycotina</taxon>
        <taxon>Mucoromycetes</taxon>
        <taxon>Mucorales</taxon>
        <taxon>Cunninghamellaceae</taxon>
        <taxon>Hesseltinella</taxon>
    </lineage>
</organism>
<feature type="coiled-coil region" evidence="1">
    <location>
        <begin position="10"/>
        <end position="44"/>
    </location>
</feature>
<evidence type="ECO:0000313" key="4">
    <source>
        <dbReference type="Proteomes" id="UP000242146"/>
    </source>
</evidence>
<feature type="compositionally biased region" description="Polar residues" evidence="2">
    <location>
        <begin position="300"/>
        <end position="313"/>
    </location>
</feature>
<feature type="region of interest" description="Disordered" evidence="2">
    <location>
        <begin position="252"/>
        <end position="323"/>
    </location>
</feature>
<keyword evidence="1" id="KW-0175">Coiled coil</keyword>
<sequence length="399" mass="44542">MSERDRKKTVEEYKEDLDQAQITIKLQEKTIKKLTKCLEKKEKEMRNFVGFIQRKYDIKTVDLVRKFGKITKSSSVANKESNPKGKEKAQARLEQMFPSSSSWTTISAMHKSISVQQNLSSSPSAPKDLPKPYDHLEPMITSSKLAIEASSKSTSITNQQDPIAIDSDDDYIPTLKPQAIMAPRRRDINAHHATEVGQSTGSSWKSALPATSSPTVHVTRNAKQEGKLVLDVVSSEISLDLSHEHNLETSLANDDQHAKPADPTSSASFSHNADPLKDLTDSPRHSSDRRPHHGGDWDTVSPTRNRLPTTNLHQPFDSPTKVNSHDTLLNIQRSPLMSFDENIPLLTQPIPSSLYRRKSNKVDKNQLKTNPAAPGAKRHISMDTNSTPPGFWDFTFPSP</sequence>
<accession>A0A1X2GNH0</accession>
<evidence type="ECO:0000313" key="3">
    <source>
        <dbReference type="EMBL" id="ORX57602.1"/>
    </source>
</evidence>
<feature type="region of interest" description="Disordered" evidence="2">
    <location>
        <begin position="366"/>
        <end position="399"/>
    </location>
</feature>
<protein>
    <submittedName>
        <fullName evidence="3">Uncharacterized protein</fullName>
    </submittedName>
</protein>
<evidence type="ECO:0000256" key="2">
    <source>
        <dbReference type="SAM" id="MobiDB-lite"/>
    </source>
</evidence>
<gene>
    <name evidence="3" type="ORF">DM01DRAFT_1382119</name>
</gene>
<comment type="caution">
    <text evidence="3">The sequence shown here is derived from an EMBL/GenBank/DDBJ whole genome shotgun (WGS) entry which is preliminary data.</text>
</comment>
<evidence type="ECO:0000256" key="1">
    <source>
        <dbReference type="SAM" id="Coils"/>
    </source>
</evidence>
<proteinExistence type="predicted"/>
<feature type="region of interest" description="Disordered" evidence="2">
    <location>
        <begin position="195"/>
        <end position="219"/>
    </location>
</feature>